<sequence>MVCQNHQLHKVNIKDELESIQAFLKDVNRRVVADEANTNNGIRTWVMKVRKESVRIEDVIDAYLRVIHVVKDQPPGCIKNQLSRIQERNERYNFQQASQDGGKGWYDPRMTSLFIEETEIVSIEIPRDELAMVNHWQWVQYKIWKLFSNKPNLALVAIGGLLSTKSIVVGACGHWWSLSTKSKTESEWKKISQNVMILNFELWSIGLLNDLTKILSLGYDDLPYYLKPCILYFGIYPKDYSIHHKRLTRQWIAERFKVAYEYLSELIYRSLVQDSIVGCEGKFKSFQVHDVLHGVIIAKAKDLNFFHFVHEGDESAASGITRRLSMDTRSNNVPRISNRNHIHTIHAFGEGGFLEPFMMGQLSSKSCLKVLELEGTSLNYAPSNLRNLVHLRYLNPRSTKVWFLPKFVGKLQNLENLDIKDMLFSVLGFTIGVLVKKGIKNLTSLEVLTHVELDDRGINLIQEMRMLNMLRKLGLRRVRREYGNVICALAVEMTHQESLNITAIKIIKLESEDDIIDLNSISSPPQLRRLKLKARLEKMPNWISKLEYLIYIRLALSNLKDDPLRWLENFPNLLKLSLWDNAYDGEILHFQSRGFPKLKKLELSCLNRVNFFIMDKGALVCLEHFAITKMSHLKKVSSSIKTLENLNLVFG</sequence>
<dbReference type="PANTHER" id="PTHR23155:SF1052">
    <property type="entry name" value="DISEASE RESISTANCE PROTEIN RPM1"/>
    <property type="match status" value="1"/>
</dbReference>
<evidence type="ECO:0000256" key="2">
    <source>
        <dbReference type="ARBA" id="ARBA00022741"/>
    </source>
</evidence>
<evidence type="ECO:0000259" key="4">
    <source>
        <dbReference type="Pfam" id="PF18052"/>
    </source>
</evidence>
<dbReference type="PANTHER" id="PTHR23155">
    <property type="entry name" value="DISEASE RESISTANCE PROTEIN RP"/>
    <property type="match status" value="1"/>
</dbReference>
<dbReference type="InterPro" id="IPR044974">
    <property type="entry name" value="Disease_R_plants"/>
</dbReference>
<dbReference type="Proteomes" id="UP000008827">
    <property type="component" value="Chromosome 4"/>
</dbReference>
<dbReference type="Gene3D" id="3.80.10.10">
    <property type="entry name" value="Ribonuclease Inhibitor"/>
    <property type="match status" value="1"/>
</dbReference>
<dbReference type="InterPro" id="IPR032675">
    <property type="entry name" value="LRR_dom_sf"/>
</dbReference>
<feature type="domain" description="Disease resistance R13L4/SHOC-2-like LRR" evidence="6">
    <location>
        <begin position="358"/>
        <end position="643"/>
    </location>
</feature>
<feature type="domain" description="Disease resistance protein winged helix" evidence="5">
    <location>
        <begin position="235"/>
        <end position="295"/>
    </location>
</feature>
<protein>
    <submittedName>
        <fullName evidence="7 8">Uncharacterized protein</fullName>
    </submittedName>
</protein>
<dbReference type="SUPFAM" id="SSF52058">
    <property type="entry name" value="L domain-like"/>
    <property type="match status" value="1"/>
</dbReference>
<dbReference type="EMBL" id="CM000837">
    <property type="protein sequence ID" value="KRH62703.1"/>
    <property type="molecule type" value="Genomic_DNA"/>
</dbReference>
<keyword evidence="3" id="KW-0611">Plant defense</keyword>
<dbReference type="InterPro" id="IPR058922">
    <property type="entry name" value="WHD_DRP"/>
</dbReference>
<proteinExistence type="predicted"/>
<evidence type="ECO:0000259" key="5">
    <source>
        <dbReference type="Pfam" id="PF23559"/>
    </source>
</evidence>
<dbReference type="Pfam" id="PF18052">
    <property type="entry name" value="Rx_N"/>
    <property type="match status" value="1"/>
</dbReference>
<reference evidence="7" key="3">
    <citation type="submission" date="2018-07" db="EMBL/GenBank/DDBJ databases">
        <title>WGS assembly of Glycine max.</title>
        <authorList>
            <person name="Schmutz J."/>
            <person name="Cannon S."/>
            <person name="Schlueter J."/>
            <person name="Ma J."/>
            <person name="Mitros T."/>
            <person name="Nelson W."/>
            <person name="Hyten D."/>
            <person name="Song Q."/>
            <person name="Thelen J."/>
            <person name="Cheng J."/>
            <person name="Xu D."/>
            <person name="Hellsten U."/>
            <person name="May G."/>
            <person name="Yu Y."/>
            <person name="Sakurai T."/>
            <person name="Umezawa T."/>
            <person name="Bhattacharyya M."/>
            <person name="Sandhu D."/>
            <person name="Valliyodan B."/>
            <person name="Lindquist E."/>
            <person name="Peto M."/>
            <person name="Grant D."/>
            <person name="Shu S."/>
            <person name="Goodstein D."/>
            <person name="Barry K."/>
            <person name="Futrell-Griggs M."/>
            <person name="Abernathy B."/>
            <person name="Du J."/>
            <person name="Tian Z."/>
            <person name="Zhu L."/>
            <person name="Gill N."/>
            <person name="Joshi T."/>
            <person name="Libault M."/>
            <person name="Sethuraman A."/>
            <person name="Zhang X."/>
            <person name="Shinozaki K."/>
            <person name="Nguyen H."/>
            <person name="Wing R."/>
            <person name="Cregan P."/>
            <person name="Specht J."/>
            <person name="Grimwood J."/>
            <person name="Rokhsar D."/>
            <person name="Stacey G."/>
            <person name="Shoemaker R."/>
            <person name="Jackson S."/>
        </authorList>
    </citation>
    <scope>NUCLEOTIDE SEQUENCE</scope>
    <source>
        <tissue evidence="7">Callus</tissue>
    </source>
</reference>
<dbReference type="EnsemblPlants" id="KRH62703">
    <property type="protein sequence ID" value="KRH62703"/>
    <property type="gene ID" value="GLYMA_04G125300"/>
</dbReference>
<keyword evidence="1" id="KW-0677">Repeat</keyword>
<dbReference type="Gene3D" id="1.20.5.4130">
    <property type="match status" value="1"/>
</dbReference>
<dbReference type="InParanoid" id="A0A0R0KIN8"/>
<accession>A0A0R0KIN8</accession>
<organism evidence="7">
    <name type="scientific">Glycine max</name>
    <name type="common">Soybean</name>
    <name type="synonym">Glycine hispida</name>
    <dbReference type="NCBI Taxonomy" id="3847"/>
    <lineage>
        <taxon>Eukaryota</taxon>
        <taxon>Viridiplantae</taxon>
        <taxon>Streptophyta</taxon>
        <taxon>Embryophyta</taxon>
        <taxon>Tracheophyta</taxon>
        <taxon>Spermatophyta</taxon>
        <taxon>Magnoliopsida</taxon>
        <taxon>eudicotyledons</taxon>
        <taxon>Gunneridae</taxon>
        <taxon>Pentapetalae</taxon>
        <taxon>rosids</taxon>
        <taxon>fabids</taxon>
        <taxon>Fabales</taxon>
        <taxon>Fabaceae</taxon>
        <taxon>Papilionoideae</taxon>
        <taxon>50 kb inversion clade</taxon>
        <taxon>NPAAA clade</taxon>
        <taxon>indigoferoid/millettioid clade</taxon>
        <taxon>Phaseoleae</taxon>
        <taxon>Glycine</taxon>
        <taxon>Glycine subgen. Soja</taxon>
    </lineage>
</organism>
<evidence type="ECO:0000313" key="8">
    <source>
        <dbReference type="EnsemblPlants" id="KRH62703"/>
    </source>
</evidence>
<evidence type="ECO:0000313" key="7">
    <source>
        <dbReference type="EMBL" id="KRH62703.1"/>
    </source>
</evidence>
<dbReference type="Pfam" id="PF23598">
    <property type="entry name" value="LRR_14"/>
    <property type="match status" value="1"/>
</dbReference>
<keyword evidence="9" id="KW-1185">Reference proteome</keyword>
<dbReference type="AlphaFoldDB" id="A0A0R0KIN8"/>
<dbReference type="GO" id="GO:0000166">
    <property type="term" value="F:nucleotide binding"/>
    <property type="evidence" value="ECO:0007669"/>
    <property type="project" value="UniProtKB-KW"/>
</dbReference>
<name>A0A0R0KIN8_SOYBN</name>
<dbReference type="PaxDb" id="3847-GLYMA04G15093.1"/>
<evidence type="ECO:0000259" key="6">
    <source>
        <dbReference type="Pfam" id="PF23598"/>
    </source>
</evidence>
<dbReference type="Pfam" id="PF23559">
    <property type="entry name" value="WHD_DRP"/>
    <property type="match status" value="1"/>
</dbReference>
<reference evidence="7 8" key="1">
    <citation type="journal article" date="2010" name="Nature">
        <title>Genome sequence of the palaeopolyploid soybean.</title>
        <authorList>
            <person name="Schmutz J."/>
            <person name="Cannon S.B."/>
            <person name="Schlueter J."/>
            <person name="Ma J."/>
            <person name="Mitros T."/>
            <person name="Nelson W."/>
            <person name="Hyten D.L."/>
            <person name="Song Q."/>
            <person name="Thelen J.J."/>
            <person name="Cheng J."/>
            <person name="Xu D."/>
            <person name="Hellsten U."/>
            <person name="May G.D."/>
            <person name="Yu Y."/>
            <person name="Sakurai T."/>
            <person name="Umezawa T."/>
            <person name="Bhattacharyya M.K."/>
            <person name="Sandhu D."/>
            <person name="Valliyodan B."/>
            <person name="Lindquist E."/>
            <person name="Peto M."/>
            <person name="Grant D."/>
            <person name="Shu S."/>
            <person name="Goodstein D."/>
            <person name="Barry K."/>
            <person name="Futrell-Griggs M."/>
            <person name="Abernathy B."/>
            <person name="Du J."/>
            <person name="Tian Z."/>
            <person name="Zhu L."/>
            <person name="Gill N."/>
            <person name="Joshi T."/>
            <person name="Libault M."/>
            <person name="Sethuraman A."/>
            <person name="Zhang X.-C."/>
            <person name="Shinozaki K."/>
            <person name="Nguyen H.T."/>
            <person name="Wing R.A."/>
            <person name="Cregan P."/>
            <person name="Specht J."/>
            <person name="Grimwood J."/>
            <person name="Rokhsar D."/>
            <person name="Stacey G."/>
            <person name="Shoemaker R.C."/>
            <person name="Jackson S.A."/>
        </authorList>
    </citation>
    <scope>NUCLEOTIDE SEQUENCE</scope>
    <source>
        <strain evidence="8">cv. Williams 82</strain>
        <tissue evidence="7">Callus</tissue>
    </source>
</reference>
<dbReference type="Gene3D" id="1.10.10.10">
    <property type="entry name" value="Winged helix-like DNA-binding domain superfamily/Winged helix DNA-binding domain"/>
    <property type="match status" value="1"/>
</dbReference>
<dbReference type="InterPro" id="IPR055414">
    <property type="entry name" value="LRR_R13L4/SHOC2-like"/>
</dbReference>
<dbReference type="GO" id="GO:0098542">
    <property type="term" value="P:defense response to other organism"/>
    <property type="evidence" value="ECO:0000318"/>
    <property type="project" value="GO_Central"/>
</dbReference>
<dbReference type="InterPro" id="IPR041118">
    <property type="entry name" value="Rx_N"/>
</dbReference>
<feature type="domain" description="Disease resistance N-terminal" evidence="4">
    <location>
        <begin position="12"/>
        <end position="65"/>
    </location>
</feature>
<dbReference type="FunFam" id="1.10.10.10:FF:000322">
    <property type="entry name" value="Probable disease resistance protein At1g63360"/>
    <property type="match status" value="1"/>
</dbReference>
<evidence type="ECO:0000256" key="1">
    <source>
        <dbReference type="ARBA" id="ARBA00022737"/>
    </source>
</evidence>
<evidence type="ECO:0000256" key="3">
    <source>
        <dbReference type="ARBA" id="ARBA00022821"/>
    </source>
</evidence>
<dbReference type="Gramene" id="KRH62703">
    <property type="protein sequence ID" value="KRH62703"/>
    <property type="gene ID" value="GLYMA_04G125300"/>
</dbReference>
<dbReference type="InterPro" id="IPR036388">
    <property type="entry name" value="WH-like_DNA-bd_sf"/>
</dbReference>
<gene>
    <name evidence="7" type="ORF">GLYMA_04G125300</name>
</gene>
<reference evidence="8" key="2">
    <citation type="submission" date="2018-02" db="UniProtKB">
        <authorList>
            <consortium name="EnsemblPlants"/>
        </authorList>
    </citation>
    <scope>IDENTIFICATION</scope>
    <source>
        <strain evidence="8">Williams 82</strain>
    </source>
</reference>
<keyword evidence="2" id="KW-0547">Nucleotide-binding</keyword>
<evidence type="ECO:0000313" key="9">
    <source>
        <dbReference type="Proteomes" id="UP000008827"/>
    </source>
</evidence>